<reference evidence="3 4" key="1">
    <citation type="journal article" date="2011" name="Nat. Genet.">
        <title>The genome of the mesopolyploid crop species Brassica rapa.</title>
        <authorList>
            <consortium name="Brassica rapa Genome Sequencing Project Consortium"/>
            <person name="Wang X."/>
            <person name="Wang H."/>
            <person name="Wang J."/>
            <person name="Sun R."/>
            <person name="Wu J."/>
            <person name="Liu S."/>
            <person name="Bai Y."/>
            <person name="Mun J.H."/>
            <person name="Bancroft I."/>
            <person name="Cheng F."/>
            <person name="Huang S."/>
            <person name="Li X."/>
            <person name="Hua W."/>
            <person name="Wang J."/>
            <person name="Wang X."/>
            <person name="Freeling M."/>
            <person name="Pires J.C."/>
            <person name="Paterson A.H."/>
            <person name="Chalhoub B."/>
            <person name="Wang B."/>
            <person name="Hayward A."/>
            <person name="Sharpe A.G."/>
            <person name="Park B.S."/>
            <person name="Weisshaar B."/>
            <person name="Liu B."/>
            <person name="Li B."/>
            <person name="Liu B."/>
            <person name="Tong C."/>
            <person name="Song C."/>
            <person name="Duran C."/>
            <person name="Peng C."/>
            <person name="Geng C."/>
            <person name="Koh C."/>
            <person name="Lin C."/>
            <person name="Edwards D."/>
            <person name="Mu D."/>
            <person name="Shen D."/>
            <person name="Soumpourou E."/>
            <person name="Li F."/>
            <person name="Fraser F."/>
            <person name="Conant G."/>
            <person name="Lassalle G."/>
            <person name="King G.J."/>
            <person name="Bonnema G."/>
            <person name="Tang H."/>
            <person name="Wang H."/>
            <person name="Belcram H."/>
            <person name="Zhou H."/>
            <person name="Hirakawa H."/>
            <person name="Abe H."/>
            <person name="Guo H."/>
            <person name="Wang H."/>
            <person name="Jin H."/>
            <person name="Parkin I.A."/>
            <person name="Batley J."/>
            <person name="Kim J.S."/>
            <person name="Just J."/>
            <person name="Li J."/>
            <person name="Xu J."/>
            <person name="Deng J."/>
            <person name="Kim J.A."/>
            <person name="Li J."/>
            <person name="Yu J."/>
            <person name="Meng J."/>
            <person name="Wang J."/>
            <person name="Min J."/>
            <person name="Poulain J."/>
            <person name="Wang J."/>
            <person name="Hatakeyama K."/>
            <person name="Wu K."/>
            <person name="Wang L."/>
            <person name="Fang L."/>
            <person name="Trick M."/>
            <person name="Links M.G."/>
            <person name="Zhao M."/>
            <person name="Jin M."/>
            <person name="Ramchiary N."/>
            <person name="Drou N."/>
            <person name="Berkman P.J."/>
            <person name="Cai Q."/>
            <person name="Huang Q."/>
            <person name="Li R."/>
            <person name="Tabata S."/>
            <person name="Cheng S."/>
            <person name="Zhang S."/>
            <person name="Zhang S."/>
            <person name="Huang S."/>
            <person name="Sato S."/>
            <person name="Sun S."/>
            <person name="Kwon S.J."/>
            <person name="Choi S.R."/>
            <person name="Lee T.H."/>
            <person name="Fan W."/>
            <person name="Zhao X."/>
            <person name="Tan X."/>
            <person name="Xu X."/>
            <person name="Wang Y."/>
            <person name="Qiu Y."/>
            <person name="Yin Y."/>
            <person name="Li Y."/>
            <person name="Du Y."/>
            <person name="Liao Y."/>
            <person name="Lim Y."/>
            <person name="Narusaka Y."/>
            <person name="Wang Y."/>
            <person name="Wang Z."/>
            <person name="Li Z."/>
            <person name="Wang Z."/>
            <person name="Xiong Z."/>
            <person name="Zhang Z."/>
        </authorList>
    </citation>
    <scope>NUCLEOTIDE SEQUENCE [LARGE SCALE GENOMIC DNA]</scope>
    <source>
        <strain evidence="3 4">cv. Chiifu-401-42</strain>
    </source>
</reference>
<dbReference type="Gene3D" id="1.25.40.10">
    <property type="entry name" value="Tetratricopeptide repeat domain"/>
    <property type="match status" value="2"/>
</dbReference>
<dbReference type="HOGENOM" id="CLU_747208_0_0_1"/>
<dbReference type="OMA" id="CARRSHF"/>
<evidence type="ECO:0000313" key="4">
    <source>
        <dbReference type="Proteomes" id="UP000011750"/>
    </source>
</evidence>
<dbReference type="InParanoid" id="M4E4T9"/>
<feature type="compositionally biased region" description="Basic and acidic residues" evidence="2">
    <location>
        <begin position="25"/>
        <end position="38"/>
    </location>
</feature>
<keyword evidence="4" id="KW-1185">Reference proteome</keyword>
<reference evidence="3" key="3">
    <citation type="submission" date="2023-03" db="UniProtKB">
        <authorList>
            <consortium name="EnsemblPlants"/>
        </authorList>
    </citation>
    <scope>IDENTIFICATION</scope>
    <source>
        <strain evidence="3">cv. Chiifu-401-42</strain>
    </source>
</reference>
<feature type="repeat" description="TPR" evidence="1">
    <location>
        <begin position="270"/>
        <end position="303"/>
    </location>
</feature>
<feature type="compositionally biased region" description="Polar residues" evidence="2">
    <location>
        <begin position="15"/>
        <end position="24"/>
    </location>
</feature>
<dbReference type="Pfam" id="PF12895">
    <property type="entry name" value="ANAPC3"/>
    <property type="match status" value="1"/>
</dbReference>
<evidence type="ECO:0000256" key="1">
    <source>
        <dbReference type="PROSITE-ProRule" id="PRU00339"/>
    </source>
</evidence>
<evidence type="ECO:0000313" key="3">
    <source>
        <dbReference type="EnsemblPlants" id="Bra023793.1-P"/>
    </source>
</evidence>
<name>M4E4T9_BRACM</name>
<dbReference type="SUPFAM" id="SSF48452">
    <property type="entry name" value="TPR-like"/>
    <property type="match status" value="1"/>
</dbReference>
<dbReference type="AlphaFoldDB" id="M4E4T9"/>
<dbReference type="PROSITE" id="PS50005">
    <property type="entry name" value="TPR"/>
    <property type="match status" value="3"/>
</dbReference>
<dbReference type="PANTHER" id="PTHR46050:SF17">
    <property type="entry name" value="BNAC01G31360D PROTEIN"/>
    <property type="match status" value="1"/>
</dbReference>
<dbReference type="InterPro" id="IPR044534">
    <property type="entry name" value="TTL1-4"/>
</dbReference>
<reference evidence="3 4" key="2">
    <citation type="journal article" date="2018" name="Hortic Res">
        <title>Improved Brassica rapa reference genome by single-molecule sequencing and chromosome conformation capture technologies.</title>
        <authorList>
            <person name="Zhang L."/>
            <person name="Cai X."/>
            <person name="Wu J."/>
            <person name="Liu M."/>
            <person name="Grob S."/>
            <person name="Cheng F."/>
            <person name="Liang J."/>
            <person name="Cai C."/>
            <person name="Liu Z."/>
            <person name="Liu B."/>
            <person name="Wang F."/>
            <person name="Li S."/>
            <person name="Liu F."/>
            <person name="Li X."/>
            <person name="Cheng L."/>
            <person name="Yang W."/>
            <person name="Li M.H."/>
            <person name="Grossniklaus U."/>
            <person name="Zheng H."/>
            <person name="Wang X."/>
        </authorList>
    </citation>
    <scope>NUCLEOTIDE SEQUENCE [LARGE SCALE GENOMIC DNA]</scope>
    <source>
        <strain evidence="3 4">cv. Chiifu-401-42</strain>
    </source>
</reference>
<evidence type="ECO:0000256" key="2">
    <source>
        <dbReference type="SAM" id="MobiDB-lite"/>
    </source>
</evidence>
<dbReference type="InterPro" id="IPR011990">
    <property type="entry name" value="TPR-like_helical_dom_sf"/>
</dbReference>
<feature type="repeat" description="TPR" evidence="1">
    <location>
        <begin position="107"/>
        <end position="140"/>
    </location>
</feature>
<dbReference type="EnsemblPlants" id="Bra023793.1">
    <property type="protein sequence ID" value="Bra023793.1-P"/>
    <property type="gene ID" value="Bra023793"/>
</dbReference>
<protein>
    <submittedName>
        <fullName evidence="3">Uncharacterized protein</fullName>
    </submittedName>
</protein>
<dbReference type="InterPro" id="IPR019734">
    <property type="entry name" value="TPR_rpt"/>
</dbReference>
<feature type="region of interest" description="Disordered" evidence="2">
    <location>
        <begin position="1"/>
        <end position="45"/>
    </location>
</feature>
<dbReference type="eggNOG" id="KOG1124">
    <property type="taxonomic scope" value="Eukaryota"/>
</dbReference>
<proteinExistence type="predicted"/>
<feature type="repeat" description="TPR" evidence="1">
    <location>
        <begin position="73"/>
        <end position="106"/>
    </location>
</feature>
<dbReference type="Proteomes" id="UP000011750">
    <property type="component" value="Chromosome A01"/>
</dbReference>
<organism evidence="3 4">
    <name type="scientific">Brassica campestris</name>
    <name type="common">Field mustard</name>
    <dbReference type="NCBI Taxonomy" id="3711"/>
    <lineage>
        <taxon>Eukaryota</taxon>
        <taxon>Viridiplantae</taxon>
        <taxon>Streptophyta</taxon>
        <taxon>Embryophyta</taxon>
        <taxon>Tracheophyta</taxon>
        <taxon>Spermatophyta</taxon>
        <taxon>Magnoliopsida</taxon>
        <taxon>eudicotyledons</taxon>
        <taxon>Gunneridae</taxon>
        <taxon>Pentapetalae</taxon>
        <taxon>rosids</taxon>
        <taxon>malvids</taxon>
        <taxon>Brassicales</taxon>
        <taxon>Brassicaceae</taxon>
        <taxon>Brassiceae</taxon>
        <taxon>Brassica</taxon>
    </lineage>
</organism>
<feature type="region of interest" description="Disordered" evidence="2">
    <location>
        <begin position="60"/>
        <end position="79"/>
    </location>
</feature>
<dbReference type="PANTHER" id="PTHR46050">
    <property type="entry name" value="TPR REPEAT-CONTAINING THIOREDOXIN"/>
    <property type="match status" value="1"/>
</dbReference>
<keyword evidence="1" id="KW-0802">TPR repeat</keyword>
<accession>M4E4T9</accession>
<dbReference type="Gramene" id="Bra023793.1">
    <property type="protein sequence ID" value="Bra023793.1-P"/>
    <property type="gene ID" value="Bra023793"/>
</dbReference>
<dbReference type="SMART" id="SM00028">
    <property type="entry name" value="TPR"/>
    <property type="match status" value="5"/>
</dbReference>
<dbReference type="GO" id="GO:0005737">
    <property type="term" value="C:cytoplasm"/>
    <property type="evidence" value="ECO:0000318"/>
    <property type="project" value="GO_Central"/>
</dbReference>
<dbReference type="STRING" id="51351.M4E4T9"/>
<sequence length="412" mass="46196">MLKPNELVPEIDNVPDNTQDSLSTEDNKNHDLDQEKLRSRPPNRCARRSHFGWLRRIFSTSKPTSSPAPIPDPKKMNSSGERMFSTWHYREALELYDRAIELSPKNVTYLSNRAATLSRLGRMGEALNQWEEAINLDPQSAKARHGLGMSLLRLGHIDEAMKLVEEASYNKYDLERVKRVNKNLNNCIFARRCGEWNNVLREISAPLIPGSLLPYAWPELAMCRVEALVKLSRVGEAHQTALNAAALKVEPLPASFSQPQTRIFGMLCRAYAYFVKSQINFALVRYKDAAENAAKALEIEPHNTEIKIFKKNVELVQRALSSSKLKKWAEAVRDYEILHQAMPYDKVIAKSLSQAQVALKQSRGGVVLNMESGGDVKEISSLEELKAALARPDKITLASVGGSYCGLLLVVG</sequence>